<accession>A0A350P2Q8</accession>
<evidence type="ECO:0000313" key="2">
    <source>
        <dbReference type="Proteomes" id="UP000263517"/>
    </source>
</evidence>
<name>A0A350P2Q8_9ALTE</name>
<reference evidence="1 2" key="1">
    <citation type="journal article" date="2018" name="Nat. Biotechnol.">
        <title>A standardized bacterial taxonomy based on genome phylogeny substantially revises the tree of life.</title>
        <authorList>
            <person name="Parks D.H."/>
            <person name="Chuvochina M."/>
            <person name="Waite D.W."/>
            <person name="Rinke C."/>
            <person name="Skarshewski A."/>
            <person name="Chaumeil P.A."/>
            <person name="Hugenholtz P."/>
        </authorList>
    </citation>
    <scope>NUCLEOTIDE SEQUENCE [LARGE SCALE GENOMIC DNA]</scope>
    <source>
        <strain evidence="1">UBA11978</strain>
    </source>
</reference>
<dbReference type="EMBL" id="DNAN01000261">
    <property type="protein sequence ID" value="HAW75575.1"/>
    <property type="molecule type" value="Genomic_DNA"/>
</dbReference>
<gene>
    <name evidence="1" type="ORF">DCW74_07565</name>
</gene>
<comment type="caution">
    <text evidence="1">The sequence shown here is derived from an EMBL/GenBank/DDBJ whole genome shotgun (WGS) entry which is preliminary data.</text>
</comment>
<dbReference type="AlphaFoldDB" id="A0A350P2Q8"/>
<protein>
    <submittedName>
        <fullName evidence="1">Uncharacterized protein</fullName>
    </submittedName>
</protein>
<proteinExistence type="predicted"/>
<dbReference type="Proteomes" id="UP000263517">
    <property type="component" value="Unassembled WGS sequence"/>
</dbReference>
<organism evidence="1 2">
    <name type="scientific">Alteromonas australica</name>
    <dbReference type="NCBI Taxonomy" id="589873"/>
    <lineage>
        <taxon>Bacteria</taxon>
        <taxon>Pseudomonadati</taxon>
        <taxon>Pseudomonadota</taxon>
        <taxon>Gammaproteobacteria</taxon>
        <taxon>Alteromonadales</taxon>
        <taxon>Alteromonadaceae</taxon>
        <taxon>Alteromonas/Salinimonas group</taxon>
        <taxon>Alteromonas</taxon>
    </lineage>
</organism>
<evidence type="ECO:0000313" key="1">
    <source>
        <dbReference type="EMBL" id="HAW75575.1"/>
    </source>
</evidence>
<sequence length="166" mass="19191">MPVLPSGLKVAIYKDHILPPDKNWFKAPENHFWYWTPAPENPPPFKPSDVWEATPATAPIPKTREEMKQYIRVVISLPDGKMYWEGDFMTDFPFFRELSDEDIAAWKTWTEREDVGDFLDHGIAQCVEQYIANQQAQGFVVSTVRDGEVDYAEKEIVPPDAGFKRQ</sequence>